<dbReference type="Proteomes" id="UP001066276">
    <property type="component" value="Chromosome 6"/>
</dbReference>
<feature type="region of interest" description="Disordered" evidence="1">
    <location>
        <begin position="1"/>
        <end position="31"/>
    </location>
</feature>
<sequence length="116" mass="12951">MSSSSGVRSYRSASSGNASGSRKNTGKKTEEIPHESSVYFQGFLGLMHLRLNKPIIGIKVLGVVLDNTKPRIPAATARVRCHPWFLFMVLSKVLQLPLRYATSHVEDLQEVQQERI</sequence>
<evidence type="ECO:0000256" key="1">
    <source>
        <dbReference type="SAM" id="MobiDB-lite"/>
    </source>
</evidence>
<accession>A0AAV7QQP6</accession>
<evidence type="ECO:0000313" key="3">
    <source>
        <dbReference type="Proteomes" id="UP001066276"/>
    </source>
</evidence>
<reference evidence="2" key="1">
    <citation type="journal article" date="2022" name="bioRxiv">
        <title>Sequencing and chromosome-scale assembly of the giantPleurodeles waltlgenome.</title>
        <authorList>
            <person name="Brown T."/>
            <person name="Elewa A."/>
            <person name="Iarovenko S."/>
            <person name="Subramanian E."/>
            <person name="Araus A.J."/>
            <person name="Petzold A."/>
            <person name="Susuki M."/>
            <person name="Suzuki K.-i.T."/>
            <person name="Hayashi T."/>
            <person name="Toyoda A."/>
            <person name="Oliveira C."/>
            <person name="Osipova E."/>
            <person name="Leigh N.D."/>
            <person name="Simon A."/>
            <person name="Yun M.H."/>
        </authorList>
    </citation>
    <scope>NUCLEOTIDE SEQUENCE</scope>
    <source>
        <strain evidence="2">20211129_DDA</strain>
        <tissue evidence="2">Liver</tissue>
    </source>
</reference>
<organism evidence="2 3">
    <name type="scientific">Pleurodeles waltl</name>
    <name type="common">Iberian ribbed newt</name>
    <dbReference type="NCBI Taxonomy" id="8319"/>
    <lineage>
        <taxon>Eukaryota</taxon>
        <taxon>Metazoa</taxon>
        <taxon>Chordata</taxon>
        <taxon>Craniata</taxon>
        <taxon>Vertebrata</taxon>
        <taxon>Euteleostomi</taxon>
        <taxon>Amphibia</taxon>
        <taxon>Batrachia</taxon>
        <taxon>Caudata</taxon>
        <taxon>Salamandroidea</taxon>
        <taxon>Salamandridae</taxon>
        <taxon>Pleurodelinae</taxon>
        <taxon>Pleurodeles</taxon>
    </lineage>
</organism>
<name>A0AAV7QQP6_PLEWA</name>
<proteinExistence type="predicted"/>
<dbReference type="EMBL" id="JANPWB010000010">
    <property type="protein sequence ID" value="KAJ1141722.1"/>
    <property type="molecule type" value="Genomic_DNA"/>
</dbReference>
<comment type="caution">
    <text evidence="2">The sequence shown here is derived from an EMBL/GenBank/DDBJ whole genome shotgun (WGS) entry which is preliminary data.</text>
</comment>
<dbReference type="AlphaFoldDB" id="A0AAV7QQP6"/>
<feature type="compositionally biased region" description="Low complexity" evidence="1">
    <location>
        <begin position="1"/>
        <end position="22"/>
    </location>
</feature>
<evidence type="ECO:0000313" key="2">
    <source>
        <dbReference type="EMBL" id="KAJ1141722.1"/>
    </source>
</evidence>
<protein>
    <submittedName>
        <fullName evidence="2">Uncharacterized protein</fullName>
    </submittedName>
</protein>
<gene>
    <name evidence="2" type="ORF">NDU88_008050</name>
</gene>
<keyword evidence="3" id="KW-1185">Reference proteome</keyword>